<proteinExistence type="predicted"/>
<keyword evidence="1 2" id="KW-0694">RNA-binding</keyword>
<feature type="domain" description="RRM" evidence="3">
    <location>
        <begin position="333"/>
        <end position="404"/>
    </location>
</feature>
<dbReference type="Proteomes" id="UP001381693">
    <property type="component" value="Unassembled WGS sequence"/>
</dbReference>
<dbReference type="InterPro" id="IPR012677">
    <property type="entry name" value="Nucleotide-bd_a/b_plait_sf"/>
</dbReference>
<dbReference type="InterPro" id="IPR051229">
    <property type="entry name" value="ALYREF_mRNA_export"/>
</dbReference>
<dbReference type="SMART" id="SM00360">
    <property type="entry name" value="RRM"/>
    <property type="match status" value="1"/>
</dbReference>
<dbReference type="GO" id="GO:0016973">
    <property type="term" value="P:poly(A)+ mRNA export from nucleus"/>
    <property type="evidence" value="ECO:0007669"/>
    <property type="project" value="TreeGrafter"/>
</dbReference>
<gene>
    <name evidence="4" type="primary">POLDIP3</name>
    <name evidence="4" type="ORF">SK128_025831</name>
</gene>
<organism evidence="4 5">
    <name type="scientific">Halocaridina rubra</name>
    <name type="common">Hawaiian red shrimp</name>
    <dbReference type="NCBI Taxonomy" id="373956"/>
    <lineage>
        <taxon>Eukaryota</taxon>
        <taxon>Metazoa</taxon>
        <taxon>Ecdysozoa</taxon>
        <taxon>Arthropoda</taxon>
        <taxon>Crustacea</taxon>
        <taxon>Multicrustacea</taxon>
        <taxon>Malacostraca</taxon>
        <taxon>Eumalacostraca</taxon>
        <taxon>Eucarida</taxon>
        <taxon>Decapoda</taxon>
        <taxon>Pleocyemata</taxon>
        <taxon>Caridea</taxon>
        <taxon>Atyoidea</taxon>
        <taxon>Atyidae</taxon>
        <taxon>Halocaridina</taxon>
    </lineage>
</organism>
<name>A0AAN9ADE6_HALRR</name>
<protein>
    <submittedName>
        <fullName evidence="4">Polymerase delta-interacting protein 3</fullName>
    </submittedName>
</protein>
<evidence type="ECO:0000259" key="3">
    <source>
        <dbReference type="PROSITE" id="PS50102"/>
    </source>
</evidence>
<dbReference type="GO" id="GO:0016607">
    <property type="term" value="C:nuclear speck"/>
    <property type="evidence" value="ECO:0007669"/>
    <property type="project" value="TreeGrafter"/>
</dbReference>
<dbReference type="PROSITE" id="PS50102">
    <property type="entry name" value="RRM"/>
    <property type="match status" value="1"/>
</dbReference>
<sequence length="431" mass="48751">MADASLDDIIKQKRLQRFGNVNQNNAGKKNFNKGKGSMANKGRLFKDVQKDLGIITRKHMSLTTDARNRIIQKQRGKFRDARDRLAQLAKQGDARDKLNRIRKNPTQIRKLNRMVPNKAIVQQKPAVVKKQIINVPKQTLKTGQTRMKGNDLVRTVAGGGIKKKIVTNIKQPIVVKKVIQQTNQSKRVGQHQKTGRPQFVVKNQFAMRGRNINQHYDAQFADVTDFSSQPYNTGAAGMGTVLMTRQEPLFRTRPVQTIVYEEDYEPEIRPSRMRITAPNFNYRIAHQAQVQPQTWNPPRIQHERAFDEQVEYQVYPKKVSAVPSARPPITRGTKVVVSNLHPKVTMEDMEELLGTVGPLSYVGMVRPGVAEAVFLNDEDAYRSVDQFNNRQLDGQAMKVVVVKSKTPLITAGGSQGRSVLKSARGRSGYYM</sequence>
<dbReference type="PANTHER" id="PTHR19965:SF96">
    <property type="entry name" value="POLYMERASE DELTA-INTERACTING PROTEIN 3"/>
    <property type="match status" value="1"/>
</dbReference>
<evidence type="ECO:0000313" key="5">
    <source>
        <dbReference type="Proteomes" id="UP001381693"/>
    </source>
</evidence>
<evidence type="ECO:0000256" key="2">
    <source>
        <dbReference type="PROSITE-ProRule" id="PRU00176"/>
    </source>
</evidence>
<reference evidence="4 5" key="1">
    <citation type="submission" date="2023-11" db="EMBL/GenBank/DDBJ databases">
        <title>Halocaridina rubra genome assembly.</title>
        <authorList>
            <person name="Smith C."/>
        </authorList>
    </citation>
    <scope>NUCLEOTIDE SEQUENCE [LARGE SCALE GENOMIC DNA]</scope>
    <source>
        <strain evidence="4">EP-1</strain>
        <tissue evidence="4">Whole</tissue>
    </source>
</reference>
<dbReference type="InterPro" id="IPR000504">
    <property type="entry name" value="RRM_dom"/>
</dbReference>
<dbReference type="EMBL" id="JAXCGZ010002349">
    <property type="protein sequence ID" value="KAK7084009.1"/>
    <property type="molecule type" value="Genomic_DNA"/>
</dbReference>
<dbReference type="Gene3D" id="3.30.70.330">
    <property type="match status" value="1"/>
</dbReference>
<accession>A0AAN9ADE6</accession>
<evidence type="ECO:0000256" key="1">
    <source>
        <dbReference type="ARBA" id="ARBA00022884"/>
    </source>
</evidence>
<dbReference type="Pfam" id="PF00076">
    <property type="entry name" value="RRM_1"/>
    <property type="match status" value="1"/>
</dbReference>
<keyword evidence="5" id="KW-1185">Reference proteome</keyword>
<evidence type="ECO:0000313" key="4">
    <source>
        <dbReference type="EMBL" id="KAK7084009.1"/>
    </source>
</evidence>
<dbReference type="GO" id="GO:0003729">
    <property type="term" value="F:mRNA binding"/>
    <property type="evidence" value="ECO:0007669"/>
    <property type="project" value="TreeGrafter"/>
</dbReference>
<dbReference type="SUPFAM" id="SSF54928">
    <property type="entry name" value="RNA-binding domain, RBD"/>
    <property type="match status" value="1"/>
</dbReference>
<comment type="caution">
    <text evidence="4">The sequence shown here is derived from an EMBL/GenBank/DDBJ whole genome shotgun (WGS) entry which is preliminary data.</text>
</comment>
<dbReference type="InterPro" id="IPR035979">
    <property type="entry name" value="RBD_domain_sf"/>
</dbReference>
<dbReference type="AlphaFoldDB" id="A0AAN9ADE6"/>
<dbReference type="PANTHER" id="PTHR19965">
    <property type="entry name" value="RNA AND EXPORT FACTOR BINDING PROTEIN"/>
    <property type="match status" value="1"/>
</dbReference>